<dbReference type="PANTHER" id="PTHR24416:SF626">
    <property type="entry name" value="PROTEIN KINASE DOMAIN-CONTAINING PROTEIN-RELATED"/>
    <property type="match status" value="1"/>
</dbReference>
<dbReference type="PANTHER" id="PTHR24416">
    <property type="entry name" value="TYROSINE-PROTEIN KINASE RECEPTOR"/>
    <property type="match status" value="1"/>
</dbReference>
<dbReference type="Pfam" id="PF07714">
    <property type="entry name" value="PK_Tyr_Ser-Thr"/>
    <property type="match status" value="1"/>
</dbReference>
<sequence length="223" mass="25479">MNSMTDCGSEFEEDPFNDPENNELRLLRKFVINEEHLTNISKIVDCPFDTIYQGKMKIPGTREEGLPVAVKEPRNERDSRSQKYAIDELKNMNKIGKHPNILGLVGFVNTKTKLKIVTEFVDEGDLGKYLRKNKSKFEKQRTPLLSFAYQIADGMKKLASNHFVHRELTLHNVLVSKDETIRINNLQLARKIDKNTNSLGGAVVSKHAIDPPLKSVLHFFEKS</sequence>
<feature type="domain" description="Protein kinase" evidence="1">
    <location>
        <begin position="37"/>
        <end position="223"/>
    </location>
</feature>
<accession>A0A6A5GN29</accession>
<dbReference type="AlphaFoldDB" id="A0A6A5GN29"/>
<dbReference type="GO" id="GO:0043235">
    <property type="term" value="C:receptor complex"/>
    <property type="evidence" value="ECO:0007669"/>
    <property type="project" value="TreeGrafter"/>
</dbReference>
<dbReference type="RefSeq" id="XP_053584465.1">
    <property type="nucleotide sequence ID" value="XM_053729693.1"/>
</dbReference>
<protein>
    <recommendedName>
        <fullName evidence="1">Protein kinase domain-containing protein</fullName>
    </recommendedName>
</protein>
<dbReference type="GO" id="GO:0005524">
    <property type="term" value="F:ATP binding"/>
    <property type="evidence" value="ECO:0007669"/>
    <property type="project" value="InterPro"/>
</dbReference>
<dbReference type="EMBL" id="WUAV01000004">
    <property type="protein sequence ID" value="KAF1756717.1"/>
    <property type="molecule type" value="Genomic_DNA"/>
</dbReference>
<dbReference type="GO" id="GO:0004714">
    <property type="term" value="F:transmembrane receptor protein tyrosine kinase activity"/>
    <property type="evidence" value="ECO:0007669"/>
    <property type="project" value="TreeGrafter"/>
</dbReference>
<dbReference type="InterPro" id="IPR011009">
    <property type="entry name" value="Kinase-like_dom_sf"/>
</dbReference>
<proteinExistence type="predicted"/>
<dbReference type="SUPFAM" id="SSF56112">
    <property type="entry name" value="Protein kinase-like (PK-like)"/>
    <property type="match status" value="1"/>
</dbReference>
<dbReference type="PROSITE" id="PS50011">
    <property type="entry name" value="PROTEIN_KINASE_DOM"/>
    <property type="match status" value="1"/>
</dbReference>
<dbReference type="InterPro" id="IPR001245">
    <property type="entry name" value="Ser-Thr/Tyr_kinase_cat_dom"/>
</dbReference>
<name>A0A6A5GN29_CAERE</name>
<evidence type="ECO:0000259" key="1">
    <source>
        <dbReference type="PROSITE" id="PS50011"/>
    </source>
</evidence>
<dbReference type="KEGG" id="crq:GCK72_013171"/>
<evidence type="ECO:0000313" key="2">
    <source>
        <dbReference type="EMBL" id="KAF1756717.1"/>
    </source>
</evidence>
<dbReference type="GO" id="GO:0007169">
    <property type="term" value="P:cell surface receptor protein tyrosine kinase signaling pathway"/>
    <property type="evidence" value="ECO:0007669"/>
    <property type="project" value="TreeGrafter"/>
</dbReference>
<evidence type="ECO:0000313" key="3">
    <source>
        <dbReference type="Proteomes" id="UP000483820"/>
    </source>
</evidence>
<reference evidence="2 3" key="1">
    <citation type="submission" date="2019-12" db="EMBL/GenBank/DDBJ databases">
        <title>Chromosome-level assembly of the Caenorhabditis remanei genome.</title>
        <authorList>
            <person name="Teterina A.A."/>
            <person name="Willis J.H."/>
            <person name="Phillips P.C."/>
        </authorList>
    </citation>
    <scope>NUCLEOTIDE SEQUENCE [LARGE SCALE GENOMIC DNA]</scope>
    <source>
        <strain evidence="2 3">PX506</strain>
        <tissue evidence="2">Whole organism</tissue>
    </source>
</reference>
<dbReference type="Proteomes" id="UP000483820">
    <property type="component" value="Chromosome IV"/>
</dbReference>
<organism evidence="2 3">
    <name type="scientific">Caenorhabditis remanei</name>
    <name type="common">Caenorhabditis vulgaris</name>
    <dbReference type="NCBI Taxonomy" id="31234"/>
    <lineage>
        <taxon>Eukaryota</taxon>
        <taxon>Metazoa</taxon>
        <taxon>Ecdysozoa</taxon>
        <taxon>Nematoda</taxon>
        <taxon>Chromadorea</taxon>
        <taxon>Rhabditida</taxon>
        <taxon>Rhabditina</taxon>
        <taxon>Rhabditomorpha</taxon>
        <taxon>Rhabditoidea</taxon>
        <taxon>Rhabditidae</taxon>
        <taxon>Peloderinae</taxon>
        <taxon>Caenorhabditis</taxon>
    </lineage>
</organism>
<dbReference type="GO" id="GO:0005886">
    <property type="term" value="C:plasma membrane"/>
    <property type="evidence" value="ECO:0007669"/>
    <property type="project" value="TreeGrafter"/>
</dbReference>
<dbReference type="InterPro" id="IPR000719">
    <property type="entry name" value="Prot_kinase_dom"/>
</dbReference>
<comment type="caution">
    <text evidence="2">The sequence shown here is derived from an EMBL/GenBank/DDBJ whole genome shotgun (WGS) entry which is preliminary data.</text>
</comment>
<dbReference type="Gene3D" id="1.10.510.10">
    <property type="entry name" value="Transferase(Phosphotransferase) domain 1"/>
    <property type="match status" value="1"/>
</dbReference>
<dbReference type="InterPro" id="IPR050122">
    <property type="entry name" value="RTK"/>
</dbReference>
<dbReference type="CTD" id="78775742"/>
<dbReference type="GeneID" id="78775742"/>
<gene>
    <name evidence="2" type="ORF">GCK72_013171</name>
</gene>